<accession>A0A420H9H9</accession>
<dbReference type="EMBL" id="MCBQ01021281">
    <property type="protein sequence ID" value="RKF54080.1"/>
    <property type="molecule type" value="Genomic_DNA"/>
</dbReference>
<sequence length="133" mass="14757">MLTQQSNNIRLLIKHEKEPYKLIELPPDLLELLESTSSPNLSITPGPSSTAPEPAVLKLGPQAYSMRSKNSSNTILLLQPPARDLNANENSTVDTLIAVSQCDETIELVPISKSPGEEVKKKNKWHEKFVKSR</sequence>
<organism evidence="1 2">
    <name type="scientific">Golovinomyces cichoracearum</name>
    <dbReference type="NCBI Taxonomy" id="62708"/>
    <lineage>
        <taxon>Eukaryota</taxon>
        <taxon>Fungi</taxon>
        <taxon>Dikarya</taxon>
        <taxon>Ascomycota</taxon>
        <taxon>Pezizomycotina</taxon>
        <taxon>Leotiomycetes</taxon>
        <taxon>Erysiphales</taxon>
        <taxon>Erysiphaceae</taxon>
        <taxon>Golovinomyces</taxon>
    </lineage>
</organism>
<dbReference type="GO" id="GO:0007064">
    <property type="term" value="P:mitotic sister chromatid cohesion"/>
    <property type="evidence" value="ECO:0007669"/>
    <property type="project" value="InterPro"/>
</dbReference>
<dbReference type="AlphaFoldDB" id="A0A420H9H9"/>
<dbReference type="STRING" id="62708.A0A420H9H9"/>
<proteinExistence type="predicted"/>
<dbReference type="Proteomes" id="UP000283383">
    <property type="component" value="Unassembled WGS sequence"/>
</dbReference>
<evidence type="ECO:0000313" key="2">
    <source>
        <dbReference type="Proteomes" id="UP000283383"/>
    </source>
</evidence>
<reference evidence="1 2" key="1">
    <citation type="journal article" date="2018" name="BMC Genomics">
        <title>Comparative genome analyses reveal sequence features reflecting distinct modes of host-adaptation between dicot and monocot powdery mildew.</title>
        <authorList>
            <person name="Wu Y."/>
            <person name="Ma X."/>
            <person name="Pan Z."/>
            <person name="Kale S.D."/>
            <person name="Song Y."/>
            <person name="King H."/>
            <person name="Zhang Q."/>
            <person name="Presley C."/>
            <person name="Deng X."/>
            <person name="Wei C.I."/>
            <person name="Xiao S."/>
        </authorList>
    </citation>
    <scope>NUCLEOTIDE SEQUENCE [LARGE SCALE GENOMIC DNA]</scope>
    <source>
        <strain evidence="1">UMSG3</strain>
    </source>
</reference>
<name>A0A420H9H9_9PEZI</name>
<evidence type="ECO:0000313" key="1">
    <source>
        <dbReference type="EMBL" id="RKF54080.1"/>
    </source>
</evidence>
<dbReference type="GO" id="GO:0031390">
    <property type="term" value="C:Ctf18 RFC-like complex"/>
    <property type="evidence" value="ECO:0007669"/>
    <property type="project" value="InterPro"/>
</dbReference>
<dbReference type="InterPro" id="IPR019128">
    <property type="entry name" value="Dcc1"/>
</dbReference>
<comment type="caution">
    <text evidence="1">The sequence shown here is derived from an EMBL/GenBank/DDBJ whole genome shotgun (WGS) entry which is preliminary data.</text>
</comment>
<dbReference type="Pfam" id="PF09724">
    <property type="entry name" value="Dcc1"/>
    <property type="match status" value="1"/>
</dbReference>
<protein>
    <submittedName>
        <fullName evidence="1">Putative sister chromatid cohesion protein dcc1</fullName>
    </submittedName>
</protein>
<keyword evidence="2" id="KW-1185">Reference proteome</keyword>
<gene>
    <name evidence="1" type="ORF">GcM3_212013</name>
</gene>